<evidence type="ECO:0000256" key="1">
    <source>
        <dbReference type="SAM" id="MobiDB-lite"/>
    </source>
</evidence>
<dbReference type="RefSeq" id="WP_156519184.1">
    <property type="nucleotide sequence ID" value="NZ_JBHMAS010000080.1"/>
</dbReference>
<protein>
    <submittedName>
        <fullName evidence="2">Uncharacterized protein</fullName>
    </submittedName>
</protein>
<reference evidence="2 3" key="1">
    <citation type="submission" date="2024-09" db="EMBL/GenBank/DDBJ databases">
        <authorList>
            <person name="Sun Q."/>
            <person name="Mori K."/>
        </authorList>
    </citation>
    <scope>NUCLEOTIDE SEQUENCE [LARGE SCALE GENOMIC DNA]</scope>
    <source>
        <strain evidence="2 3">JCM 11411</strain>
    </source>
</reference>
<gene>
    <name evidence="2" type="ORF">ACFFQ6_29325</name>
</gene>
<evidence type="ECO:0000313" key="3">
    <source>
        <dbReference type="Proteomes" id="UP001589587"/>
    </source>
</evidence>
<keyword evidence="3" id="KW-1185">Reference proteome</keyword>
<feature type="region of interest" description="Disordered" evidence="1">
    <location>
        <begin position="22"/>
        <end position="49"/>
    </location>
</feature>
<proteinExistence type="predicted"/>
<accession>A0ABV5XMT4</accession>
<evidence type="ECO:0000313" key="2">
    <source>
        <dbReference type="EMBL" id="MFB9783805.1"/>
    </source>
</evidence>
<sequence length="49" mass="5654">MKRKTVGGDEVDAFAKTRRSRNWKAGERKALKAKASRRERRDARIAPAR</sequence>
<name>A0ABV5XMT4_9NOCA</name>
<comment type="caution">
    <text evidence="2">The sequence shown here is derived from an EMBL/GenBank/DDBJ whole genome shotgun (WGS) entry which is preliminary data.</text>
</comment>
<dbReference type="Proteomes" id="UP001589587">
    <property type="component" value="Unassembled WGS sequence"/>
</dbReference>
<dbReference type="EMBL" id="JBHMAS010000080">
    <property type="protein sequence ID" value="MFB9783805.1"/>
    <property type="molecule type" value="Genomic_DNA"/>
</dbReference>
<organism evidence="2 3">
    <name type="scientific">Rhodococcus baikonurensis</name>
    <dbReference type="NCBI Taxonomy" id="172041"/>
    <lineage>
        <taxon>Bacteria</taxon>
        <taxon>Bacillati</taxon>
        <taxon>Actinomycetota</taxon>
        <taxon>Actinomycetes</taxon>
        <taxon>Mycobacteriales</taxon>
        <taxon>Nocardiaceae</taxon>
        <taxon>Rhodococcus</taxon>
        <taxon>Rhodococcus erythropolis group</taxon>
    </lineage>
</organism>
<feature type="compositionally biased region" description="Basic and acidic residues" evidence="1">
    <location>
        <begin position="39"/>
        <end position="49"/>
    </location>
</feature>